<evidence type="ECO:0000256" key="5">
    <source>
        <dbReference type="ARBA" id="ARBA00022989"/>
    </source>
</evidence>
<comment type="caution">
    <text evidence="9">The sequence shown here is derived from an EMBL/GenBank/DDBJ whole genome shotgun (WGS) entry which is preliminary data.</text>
</comment>
<feature type="transmembrane region" description="Helical" evidence="7">
    <location>
        <begin position="12"/>
        <end position="30"/>
    </location>
</feature>
<dbReference type="PANTHER" id="PTHR43163:SF6">
    <property type="entry name" value="DIPEPTIDE TRANSPORT SYSTEM PERMEASE PROTEIN DPPB-RELATED"/>
    <property type="match status" value="1"/>
</dbReference>
<dbReference type="GO" id="GO:0005886">
    <property type="term" value="C:plasma membrane"/>
    <property type="evidence" value="ECO:0007669"/>
    <property type="project" value="UniProtKB-SubCell"/>
</dbReference>
<dbReference type="PROSITE" id="PS50928">
    <property type="entry name" value="ABC_TM1"/>
    <property type="match status" value="1"/>
</dbReference>
<dbReference type="GO" id="GO:0055085">
    <property type="term" value="P:transmembrane transport"/>
    <property type="evidence" value="ECO:0007669"/>
    <property type="project" value="InterPro"/>
</dbReference>
<keyword evidence="4 7" id="KW-0812">Transmembrane</keyword>
<evidence type="ECO:0000313" key="10">
    <source>
        <dbReference type="Proteomes" id="UP000295087"/>
    </source>
</evidence>
<dbReference type="CDD" id="cd06261">
    <property type="entry name" value="TM_PBP2"/>
    <property type="match status" value="1"/>
</dbReference>
<feature type="transmembrane region" description="Helical" evidence="7">
    <location>
        <begin position="300"/>
        <end position="318"/>
    </location>
</feature>
<dbReference type="InterPro" id="IPR035906">
    <property type="entry name" value="MetI-like_sf"/>
</dbReference>
<evidence type="ECO:0000256" key="1">
    <source>
        <dbReference type="ARBA" id="ARBA00004651"/>
    </source>
</evidence>
<reference evidence="9 10" key="1">
    <citation type="submission" date="2019-03" db="EMBL/GenBank/DDBJ databases">
        <title>Genomic Encyclopedia of Type Strains, Phase IV (KMG-IV): sequencing the most valuable type-strain genomes for metagenomic binning, comparative biology and taxonomic classification.</title>
        <authorList>
            <person name="Goeker M."/>
        </authorList>
    </citation>
    <scope>NUCLEOTIDE SEQUENCE [LARGE SCALE GENOMIC DNA]</scope>
    <source>
        <strain evidence="9 10">DSM 44496</strain>
    </source>
</reference>
<keyword evidence="10" id="KW-1185">Reference proteome</keyword>
<feature type="transmembrane region" description="Helical" evidence="7">
    <location>
        <begin position="257"/>
        <end position="280"/>
    </location>
</feature>
<comment type="similarity">
    <text evidence="7">Belongs to the binding-protein-dependent transport system permease family.</text>
</comment>
<accession>A0A4R6P1D8</accession>
<sequence>MLTAIARRTGGTVLVLLSLVGVVFVLRQVSPVDPARAVVGDRASAEVVERARDDLGLDRPLPVQYVEYVERAATGDLGQSAVTRRPVSSDIGEFLPATAELIICAFVLAVLLGVLLGTATALRWPGSGALRVVLIGGSSMPIFLAALLAILLFYKEFGVLPARGRSSYADAPDGPTGFLLVDSLVAGRPSVFLDAVEHLILPVVCLSLVPAVAIGRALRSSLQHTLRSDFVRTARVKGLTELRVLGRHALRNSVSSTLSIAGMQVAAMFGADIVLELIFAWPGIGLYTAQAVKAGDYTTIAGITLILGAIYVLTNFLVDLAQAIADPRTSEAAA</sequence>
<keyword evidence="6 7" id="KW-0472">Membrane</keyword>
<dbReference type="Pfam" id="PF00528">
    <property type="entry name" value="BPD_transp_1"/>
    <property type="match status" value="1"/>
</dbReference>
<keyword evidence="5 7" id="KW-1133">Transmembrane helix</keyword>
<dbReference type="InterPro" id="IPR000515">
    <property type="entry name" value="MetI-like"/>
</dbReference>
<keyword evidence="2 7" id="KW-0813">Transport</keyword>
<keyword evidence="3" id="KW-1003">Cell membrane</keyword>
<evidence type="ECO:0000259" key="8">
    <source>
        <dbReference type="PROSITE" id="PS50928"/>
    </source>
</evidence>
<dbReference type="AlphaFoldDB" id="A0A4R6P1D8"/>
<feature type="transmembrane region" description="Helical" evidence="7">
    <location>
        <begin position="94"/>
        <end position="117"/>
    </location>
</feature>
<dbReference type="Pfam" id="PF19300">
    <property type="entry name" value="BPD_transp_1_N"/>
    <property type="match status" value="1"/>
</dbReference>
<gene>
    <name evidence="9" type="ORF">DFR75_1094</name>
</gene>
<feature type="transmembrane region" description="Helical" evidence="7">
    <location>
        <begin position="199"/>
        <end position="218"/>
    </location>
</feature>
<evidence type="ECO:0000256" key="2">
    <source>
        <dbReference type="ARBA" id="ARBA00022448"/>
    </source>
</evidence>
<dbReference type="InterPro" id="IPR045621">
    <property type="entry name" value="BPD_transp_1_N"/>
</dbReference>
<evidence type="ECO:0000313" key="9">
    <source>
        <dbReference type="EMBL" id="TDP31035.1"/>
    </source>
</evidence>
<dbReference type="SUPFAM" id="SSF161098">
    <property type="entry name" value="MetI-like"/>
    <property type="match status" value="1"/>
</dbReference>
<feature type="domain" description="ABC transmembrane type-1" evidence="8">
    <location>
        <begin position="95"/>
        <end position="318"/>
    </location>
</feature>
<dbReference type="RefSeq" id="WP_067494398.1">
    <property type="nucleotide sequence ID" value="NZ_SNXK01000009.1"/>
</dbReference>
<organism evidence="9 10">
    <name type="scientific">Nocardia ignorata</name>
    <dbReference type="NCBI Taxonomy" id="145285"/>
    <lineage>
        <taxon>Bacteria</taxon>
        <taxon>Bacillati</taxon>
        <taxon>Actinomycetota</taxon>
        <taxon>Actinomycetes</taxon>
        <taxon>Mycobacteriales</taxon>
        <taxon>Nocardiaceae</taxon>
        <taxon>Nocardia</taxon>
    </lineage>
</organism>
<name>A0A4R6P1D8_NOCIG</name>
<proteinExistence type="inferred from homology"/>
<evidence type="ECO:0000256" key="3">
    <source>
        <dbReference type="ARBA" id="ARBA00022475"/>
    </source>
</evidence>
<comment type="subcellular location">
    <subcellularLocation>
        <location evidence="1 7">Cell membrane</location>
        <topology evidence="1 7">Multi-pass membrane protein</topology>
    </subcellularLocation>
</comment>
<dbReference type="Gene3D" id="1.10.3720.10">
    <property type="entry name" value="MetI-like"/>
    <property type="match status" value="1"/>
</dbReference>
<evidence type="ECO:0000256" key="4">
    <source>
        <dbReference type="ARBA" id="ARBA00022692"/>
    </source>
</evidence>
<evidence type="ECO:0000256" key="6">
    <source>
        <dbReference type="ARBA" id="ARBA00023136"/>
    </source>
</evidence>
<evidence type="ECO:0000256" key="7">
    <source>
        <dbReference type="RuleBase" id="RU363032"/>
    </source>
</evidence>
<dbReference type="Proteomes" id="UP000295087">
    <property type="component" value="Unassembled WGS sequence"/>
</dbReference>
<dbReference type="PANTHER" id="PTHR43163">
    <property type="entry name" value="DIPEPTIDE TRANSPORT SYSTEM PERMEASE PROTEIN DPPB-RELATED"/>
    <property type="match status" value="1"/>
</dbReference>
<feature type="transmembrane region" description="Helical" evidence="7">
    <location>
        <begin position="129"/>
        <end position="154"/>
    </location>
</feature>
<protein>
    <submittedName>
        <fullName evidence="9">Peptide/nickel transport system permease protein</fullName>
    </submittedName>
</protein>
<dbReference type="EMBL" id="SNXK01000009">
    <property type="protein sequence ID" value="TDP31035.1"/>
    <property type="molecule type" value="Genomic_DNA"/>
</dbReference>